<dbReference type="InterPro" id="IPR013785">
    <property type="entry name" value="Aldolase_TIM"/>
</dbReference>
<evidence type="ECO:0000256" key="1">
    <source>
        <dbReference type="ARBA" id="ARBA00001913"/>
    </source>
</evidence>
<dbReference type="InterPro" id="IPR029486">
    <property type="entry name" value="GH97_N"/>
</dbReference>
<comment type="cofactor">
    <cofactor evidence="1">
        <name>Ca(2+)</name>
        <dbReference type="ChEBI" id="CHEBI:29108"/>
    </cofactor>
</comment>
<dbReference type="Proteomes" id="UP000036951">
    <property type="component" value="Unassembled WGS sequence"/>
</dbReference>
<dbReference type="InterPro" id="IPR014718">
    <property type="entry name" value="GH-type_carb-bd"/>
</dbReference>
<comment type="caution">
    <text evidence="10">The sequence shown here is derived from an EMBL/GenBank/DDBJ whole genome shotgun (WGS) entry which is preliminary data.</text>
</comment>
<dbReference type="GO" id="GO:0016798">
    <property type="term" value="F:hydrolase activity, acting on glycosyl bonds"/>
    <property type="evidence" value="ECO:0007669"/>
    <property type="project" value="UniProtKB-KW"/>
</dbReference>
<keyword evidence="6" id="KW-0732">Signal</keyword>
<accession>A0A8E1UT62</accession>
<dbReference type="InterPro" id="IPR019563">
    <property type="entry name" value="GH97_catalytic"/>
</dbReference>
<dbReference type="AlphaFoldDB" id="A0A8E1UT62"/>
<dbReference type="Pfam" id="PF10566">
    <property type="entry name" value="Glyco_hydro_97"/>
    <property type="match status" value="1"/>
</dbReference>
<feature type="domain" description="Glycosyl-hydrolase 97 catalytic" evidence="7">
    <location>
        <begin position="312"/>
        <end position="460"/>
    </location>
</feature>
<dbReference type="EMBL" id="LFQU01000001">
    <property type="protein sequence ID" value="KOO69803.1"/>
    <property type="molecule type" value="Genomic_DNA"/>
</dbReference>
<reference evidence="10 11" key="1">
    <citation type="submission" date="2015-06" db="EMBL/GenBank/DDBJ databases">
        <title>Prevotella sp. 109, sp. nov., a novel member of the family Prevotellaceae isolated from human faeces.</title>
        <authorList>
            <person name="Shkoporov A.N."/>
            <person name="Chaplin A.V."/>
            <person name="Kafarskaia L.I."/>
            <person name="Efimov B.A."/>
        </authorList>
    </citation>
    <scope>NUCLEOTIDE SEQUENCE [LARGE SCALE GENOMIC DNA]</scope>
    <source>
        <strain evidence="10 11">109</strain>
    </source>
</reference>
<dbReference type="InterPro" id="IPR052720">
    <property type="entry name" value="Glycosyl_hydrolase_97"/>
</dbReference>
<dbReference type="Gene3D" id="2.70.98.10">
    <property type="match status" value="1"/>
</dbReference>
<name>A0A8E1UT62_9BACT</name>
<feature type="signal peptide" evidence="6">
    <location>
        <begin position="1"/>
        <end position="19"/>
    </location>
</feature>
<dbReference type="InterPro" id="IPR017853">
    <property type="entry name" value="GH"/>
</dbReference>
<dbReference type="OrthoDB" id="1109141at2"/>
<gene>
    <name evidence="10" type="ORF">ACU52_01250</name>
</gene>
<evidence type="ECO:0000256" key="6">
    <source>
        <dbReference type="SAM" id="SignalP"/>
    </source>
</evidence>
<evidence type="ECO:0000259" key="8">
    <source>
        <dbReference type="Pfam" id="PF14508"/>
    </source>
</evidence>
<feature type="domain" description="Glycosyl-hydrolase 97 C-terminal oligomerisation" evidence="9">
    <location>
        <begin position="559"/>
        <end position="652"/>
    </location>
</feature>
<evidence type="ECO:0000313" key="10">
    <source>
        <dbReference type="EMBL" id="KOO69803.1"/>
    </source>
</evidence>
<evidence type="ECO:0000259" key="9">
    <source>
        <dbReference type="Pfam" id="PF14509"/>
    </source>
</evidence>
<organism evidence="10 11">
    <name type="scientific">Xylanibacter rarus</name>
    <dbReference type="NCBI Taxonomy" id="1676614"/>
    <lineage>
        <taxon>Bacteria</taxon>
        <taxon>Pseudomonadati</taxon>
        <taxon>Bacteroidota</taxon>
        <taxon>Bacteroidia</taxon>
        <taxon>Bacteroidales</taxon>
        <taxon>Prevotellaceae</taxon>
        <taxon>Xylanibacter</taxon>
    </lineage>
</organism>
<dbReference type="Gene3D" id="3.20.20.70">
    <property type="entry name" value="Aldolase class I"/>
    <property type="match status" value="1"/>
</dbReference>
<comment type="subunit">
    <text evidence="2">Monomer.</text>
</comment>
<evidence type="ECO:0000256" key="4">
    <source>
        <dbReference type="ARBA" id="ARBA00022837"/>
    </source>
</evidence>
<evidence type="ECO:0000256" key="3">
    <source>
        <dbReference type="ARBA" id="ARBA00022801"/>
    </source>
</evidence>
<dbReference type="Pfam" id="PF14509">
    <property type="entry name" value="GH97_C"/>
    <property type="match status" value="1"/>
</dbReference>
<keyword evidence="3" id="KW-0378">Hydrolase</keyword>
<dbReference type="PANTHER" id="PTHR35803:SF2">
    <property type="entry name" value="RETAINING ALPHA-GALACTOSIDASE"/>
    <property type="match status" value="1"/>
</dbReference>
<evidence type="ECO:0000256" key="5">
    <source>
        <dbReference type="ARBA" id="ARBA00023295"/>
    </source>
</evidence>
<dbReference type="Gene3D" id="2.60.40.1180">
    <property type="entry name" value="Golgi alpha-mannosidase II"/>
    <property type="match status" value="1"/>
</dbReference>
<keyword evidence="4" id="KW-0106">Calcium</keyword>
<keyword evidence="5" id="KW-0326">Glycosidase</keyword>
<dbReference type="Pfam" id="PF14508">
    <property type="entry name" value="GH97_N"/>
    <property type="match status" value="1"/>
</dbReference>
<dbReference type="GO" id="GO:0030246">
    <property type="term" value="F:carbohydrate binding"/>
    <property type="evidence" value="ECO:0007669"/>
    <property type="project" value="InterPro"/>
</dbReference>
<dbReference type="InterPro" id="IPR029483">
    <property type="entry name" value="GH97_C"/>
</dbReference>
<dbReference type="InterPro" id="IPR013780">
    <property type="entry name" value="Glyco_hydro_b"/>
</dbReference>
<proteinExistence type="predicted"/>
<feature type="chain" id="PRO_5034514287" evidence="6">
    <location>
        <begin position="20"/>
        <end position="654"/>
    </location>
</feature>
<dbReference type="RefSeq" id="WP_053397443.1">
    <property type="nucleotide sequence ID" value="NZ_LFQU01000001.1"/>
</dbReference>
<dbReference type="PANTHER" id="PTHR35803">
    <property type="entry name" value="GLUCAN 1,4-ALPHA-GLUCOSIDASE SUSB-RELATED"/>
    <property type="match status" value="1"/>
</dbReference>
<feature type="domain" description="Glycosyl-hydrolase 97 N-terminal" evidence="8">
    <location>
        <begin position="24"/>
        <end position="290"/>
    </location>
</feature>
<evidence type="ECO:0000256" key="2">
    <source>
        <dbReference type="ARBA" id="ARBA00011245"/>
    </source>
</evidence>
<dbReference type="SUPFAM" id="SSF51445">
    <property type="entry name" value="(Trans)glycosidases"/>
    <property type="match status" value="1"/>
</dbReference>
<keyword evidence="11" id="KW-1185">Reference proteome</keyword>
<sequence>MKNLFILSFVLLASLGADAAKVDVKSPDGKLVVSISDDGGKPEYEVNYDGTAMLGRSALGLKTDVADFTSGLTIVDSEESKIDKKYDITRTKTSSVHYVANRLDVVFRKEDGKKIKVTFCVSDNDLAYRYTLLPIEGSDCRCAVVYSEASSFTFPENTTTFLCPQIGPMTGWMRTKPSYEEDYTADAPMNVKSAFGRGYTFPCLFRIGNDGWALVSETGVDAGYCGSHLSDYAEGRGYTVAFPDKGENNGFGSEFAAIPVPGSTPWRTVTVGRTLKPIVETTVPFDVVEPKYEASTDYKPGRYTWSWLLWQDNSINYDDQVAFIDLAAEMGYEYTLVDAAWDVNIGRDRMAELSRYAQSKGVSLLLWYNSNGFANDAPQSPRHCMNTAVAREREMKWLKSIGVKGIKVDFFGGDKQETMRLYEDILSDANRYGLQVIFHGCTIPRGWERMYPNYVGSEAVLASENVYFSQRHCDLEGFELTMHPFSRNAIGSMDWGGVIMKHRMGRGTDSGNYRRTTDVFEMATAITNQASVQCIAVQPDNIAELPQFEKDFLKTVPAAWDETRFIDGYPTKYVVMARRHGNDWYVGGLNGTGKPMTLTVCLPMFAGQKVKLYADNKKKKGEAIASSALKTVKVDSKGMLKVTMQPLGGIIVTK</sequence>
<evidence type="ECO:0000259" key="7">
    <source>
        <dbReference type="Pfam" id="PF10566"/>
    </source>
</evidence>
<evidence type="ECO:0000313" key="11">
    <source>
        <dbReference type="Proteomes" id="UP000036951"/>
    </source>
</evidence>
<protein>
    <submittedName>
        <fullName evidence="10">Alpha-glucosidase</fullName>
    </submittedName>
</protein>